<sequence>MTIALALGLIGLALVDSTSIGTLFIPIWLLLAPGRVRLGRFAVYLGTIVVFYFAVGLLILLGAEAFLDSIGSLLSSIDETVLRSIQLALGVGLFAYSFRLTSKRQAAKSRPGRMTQWRERAMIGEGNTGSLISLALLAATIEVATMLPYLAAIGLLIASGMSFAATTLTLALYCMVMVLPALVLILARLIAHQRVDPLLQRLNDWMTKNGGDALGWIVGIAGFLLARDAVVFLFFAD</sequence>
<evidence type="ECO:0000313" key="3">
    <source>
        <dbReference type="Proteomes" id="UP000095210"/>
    </source>
</evidence>
<dbReference type="AlphaFoldDB" id="A0AAC9HRJ4"/>
<evidence type="ECO:0000256" key="1">
    <source>
        <dbReference type="SAM" id="Phobius"/>
    </source>
</evidence>
<organism evidence="2 3">
    <name type="scientific">Actinoalloteichus hymeniacidonis</name>
    <dbReference type="NCBI Taxonomy" id="340345"/>
    <lineage>
        <taxon>Bacteria</taxon>
        <taxon>Bacillati</taxon>
        <taxon>Actinomycetota</taxon>
        <taxon>Actinomycetes</taxon>
        <taxon>Pseudonocardiales</taxon>
        <taxon>Pseudonocardiaceae</taxon>
        <taxon>Actinoalloteichus</taxon>
    </lineage>
</organism>
<dbReference type="Proteomes" id="UP000095210">
    <property type="component" value="Chromosome"/>
</dbReference>
<dbReference type="Pfam" id="PF11139">
    <property type="entry name" value="SfLAP"/>
    <property type="match status" value="1"/>
</dbReference>
<name>A0AAC9HRJ4_9PSEU</name>
<evidence type="ECO:0000313" key="2">
    <source>
        <dbReference type="EMBL" id="AOS64252.1"/>
    </source>
</evidence>
<dbReference type="RefSeq" id="WP_069850399.1">
    <property type="nucleotide sequence ID" value="NZ_CP014859.1"/>
</dbReference>
<keyword evidence="3" id="KW-1185">Reference proteome</keyword>
<protein>
    <submittedName>
        <fullName evidence="2">DUF2910 family protein</fullName>
    </submittedName>
</protein>
<keyword evidence="1" id="KW-1133">Transmembrane helix</keyword>
<feature type="transmembrane region" description="Helical" evidence="1">
    <location>
        <begin position="6"/>
        <end position="29"/>
    </location>
</feature>
<feature type="transmembrane region" description="Helical" evidence="1">
    <location>
        <begin position="81"/>
        <end position="100"/>
    </location>
</feature>
<dbReference type="KEGG" id="ahm:TL08_17260"/>
<feature type="transmembrane region" description="Helical" evidence="1">
    <location>
        <begin position="213"/>
        <end position="236"/>
    </location>
</feature>
<dbReference type="InterPro" id="IPR021315">
    <property type="entry name" value="Gap/Sap"/>
</dbReference>
<proteinExistence type="predicted"/>
<keyword evidence="1" id="KW-0472">Membrane</keyword>
<feature type="transmembrane region" description="Helical" evidence="1">
    <location>
        <begin position="41"/>
        <end position="61"/>
    </location>
</feature>
<reference evidence="3" key="1">
    <citation type="submission" date="2016-03" db="EMBL/GenBank/DDBJ databases">
        <title>Complete genome sequence of the type strain Actinoalloteichus hymeniacidonis DSM 45092.</title>
        <authorList>
            <person name="Schaffert L."/>
            <person name="Albersmeier A."/>
            <person name="Winkler A."/>
            <person name="Kalinowski J."/>
            <person name="Zotchev S."/>
            <person name="Ruckert C."/>
        </authorList>
    </citation>
    <scope>NUCLEOTIDE SEQUENCE [LARGE SCALE GENOMIC DNA]</scope>
    <source>
        <strain evidence="3">HPA177(T) (DSM 45092(T))</strain>
    </source>
</reference>
<accession>A0AAC9HRJ4</accession>
<keyword evidence="1" id="KW-0812">Transmembrane</keyword>
<gene>
    <name evidence="2" type="ORF">TL08_17260</name>
</gene>
<feature type="transmembrane region" description="Helical" evidence="1">
    <location>
        <begin position="172"/>
        <end position="193"/>
    </location>
</feature>
<dbReference type="EMBL" id="CP014859">
    <property type="protein sequence ID" value="AOS64252.1"/>
    <property type="molecule type" value="Genomic_DNA"/>
</dbReference>